<dbReference type="PANTHER" id="PTHR30413:SF8">
    <property type="entry name" value="TRANSPORT PERMEASE PROTEIN"/>
    <property type="match status" value="1"/>
</dbReference>
<dbReference type="EMBL" id="CP095053">
    <property type="protein sequence ID" value="UOR04414.1"/>
    <property type="molecule type" value="Genomic_DNA"/>
</dbReference>
<dbReference type="PROSITE" id="PS51012">
    <property type="entry name" value="ABC_TM2"/>
    <property type="match status" value="1"/>
</dbReference>
<name>A0A8T9STS6_9BACT</name>
<keyword evidence="12" id="KW-1185">Reference proteome</keyword>
<evidence type="ECO:0000256" key="2">
    <source>
        <dbReference type="ARBA" id="ARBA00007783"/>
    </source>
</evidence>
<dbReference type="InterPro" id="IPR013525">
    <property type="entry name" value="ABC2_TM"/>
</dbReference>
<dbReference type="RefSeq" id="WP_245092018.1">
    <property type="nucleotide sequence ID" value="NZ_CP095053.1"/>
</dbReference>
<dbReference type="PRINTS" id="PR00164">
    <property type="entry name" value="ABC2TRNSPORT"/>
</dbReference>
<evidence type="ECO:0000256" key="1">
    <source>
        <dbReference type="ARBA" id="ARBA00004429"/>
    </source>
</evidence>
<feature type="transmembrane region" description="Helical" evidence="9">
    <location>
        <begin position="241"/>
        <end position="274"/>
    </location>
</feature>
<evidence type="ECO:0000256" key="7">
    <source>
        <dbReference type="ARBA" id="ARBA00022989"/>
    </source>
</evidence>
<proteinExistence type="inferred from homology"/>
<dbReference type="InterPro" id="IPR000412">
    <property type="entry name" value="ABC_2_transport"/>
</dbReference>
<keyword evidence="8 9" id="KW-0472">Membrane</keyword>
<feature type="transmembrane region" description="Helical" evidence="9">
    <location>
        <begin position="166"/>
        <end position="187"/>
    </location>
</feature>
<feature type="transmembrane region" description="Helical" evidence="9">
    <location>
        <begin position="199"/>
        <end position="221"/>
    </location>
</feature>
<evidence type="ECO:0000313" key="12">
    <source>
        <dbReference type="Proteomes" id="UP000829925"/>
    </source>
</evidence>
<evidence type="ECO:0000256" key="8">
    <source>
        <dbReference type="ARBA" id="ARBA00023136"/>
    </source>
</evidence>
<evidence type="ECO:0000256" key="5">
    <source>
        <dbReference type="ARBA" id="ARBA00022519"/>
    </source>
</evidence>
<dbReference type="GO" id="GO:0043190">
    <property type="term" value="C:ATP-binding cassette (ABC) transporter complex"/>
    <property type="evidence" value="ECO:0007669"/>
    <property type="project" value="InterPro"/>
</dbReference>
<dbReference type="InterPro" id="IPR047817">
    <property type="entry name" value="ABC2_TM_bact-type"/>
</dbReference>
<feature type="transmembrane region" description="Helical" evidence="9">
    <location>
        <begin position="85"/>
        <end position="110"/>
    </location>
</feature>
<feature type="transmembrane region" description="Helical" evidence="9">
    <location>
        <begin position="131"/>
        <end position="154"/>
    </location>
</feature>
<feature type="domain" description="ABC transmembrane type-2" evidence="10">
    <location>
        <begin position="51"/>
        <end position="277"/>
    </location>
</feature>
<keyword evidence="7 9" id="KW-1133">Transmembrane helix</keyword>
<evidence type="ECO:0000256" key="3">
    <source>
        <dbReference type="ARBA" id="ARBA00022448"/>
    </source>
</evidence>
<protein>
    <recommendedName>
        <fullName evidence="9">Transport permease protein</fullName>
    </recommendedName>
</protein>
<dbReference type="GO" id="GO:0015920">
    <property type="term" value="P:lipopolysaccharide transport"/>
    <property type="evidence" value="ECO:0007669"/>
    <property type="project" value="TreeGrafter"/>
</dbReference>
<dbReference type="Proteomes" id="UP000829925">
    <property type="component" value="Chromosome"/>
</dbReference>
<feature type="transmembrane region" description="Helical" evidence="9">
    <location>
        <begin position="49"/>
        <end position="70"/>
    </location>
</feature>
<keyword evidence="4 9" id="KW-1003">Cell membrane</keyword>
<evidence type="ECO:0000313" key="11">
    <source>
        <dbReference type="EMBL" id="UOR04414.1"/>
    </source>
</evidence>
<keyword evidence="3 9" id="KW-0813">Transport</keyword>
<dbReference type="Pfam" id="PF01061">
    <property type="entry name" value="ABC2_membrane"/>
    <property type="match status" value="1"/>
</dbReference>
<dbReference type="AlphaFoldDB" id="A0A8T9STS6"/>
<comment type="similarity">
    <text evidence="2 9">Belongs to the ABC-2 integral membrane protein family.</text>
</comment>
<sequence length="285" mass="32702">MSTKTNTKWDWEISGKSSWWGNSFKELWLYRHLAIGFVRRDFLLIYQQTVLGPLWVLLQPILTLFTYVLVFGKVVGISTGGLPPVLFYLAGIVLWNLFNDTFLGIASTFRENAQLFSKVYFPRLIVPFARLSGYLLHFSIQFGLLLLVLLYYLIFQSITLPPVSDLVLVPVCIVLTGLLSLGLGLLFSIITAKYRDISYIISMVIRLFMFLTPVIYPVSYVSEKWRWLVELNPLTPLFELFRLALLGEGLITITQFVYSSIFTLAVLFISLLIFNKQSDKLIDII</sequence>
<evidence type="ECO:0000256" key="4">
    <source>
        <dbReference type="ARBA" id="ARBA00022475"/>
    </source>
</evidence>
<dbReference type="PANTHER" id="PTHR30413">
    <property type="entry name" value="INNER MEMBRANE TRANSPORT PERMEASE"/>
    <property type="match status" value="1"/>
</dbReference>
<organism evidence="11 12">
    <name type="scientific">Hymenobacter aerilatus</name>
    <dbReference type="NCBI Taxonomy" id="2932251"/>
    <lineage>
        <taxon>Bacteria</taxon>
        <taxon>Pseudomonadati</taxon>
        <taxon>Bacteroidota</taxon>
        <taxon>Cytophagia</taxon>
        <taxon>Cytophagales</taxon>
        <taxon>Hymenobacteraceae</taxon>
        <taxon>Hymenobacter</taxon>
    </lineage>
</organism>
<evidence type="ECO:0000256" key="9">
    <source>
        <dbReference type="RuleBase" id="RU361157"/>
    </source>
</evidence>
<evidence type="ECO:0000259" key="10">
    <source>
        <dbReference type="PROSITE" id="PS51012"/>
    </source>
</evidence>
<accession>A0A8T9STS6</accession>
<keyword evidence="5" id="KW-0997">Cell inner membrane</keyword>
<dbReference type="KEGG" id="haei:MUN82_15890"/>
<reference evidence="11 12" key="1">
    <citation type="submission" date="2022-04" db="EMBL/GenBank/DDBJ databases">
        <title>Hymenobacter sp. isolated from the air.</title>
        <authorList>
            <person name="Won M."/>
            <person name="Lee C.-M."/>
            <person name="Woen H.-Y."/>
            <person name="Kwon S.-W."/>
        </authorList>
    </citation>
    <scope>NUCLEOTIDE SEQUENCE [LARGE SCALE GENOMIC DNA]</scope>
    <source>
        <strain evidence="12">5413 J-13</strain>
    </source>
</reference>
<evidence type="ECO:0000256" key="6">
    <source>
        <dbReference type="ARBA" id="ARBA00022692"/>
    </source>
</evidence>
<comment type="subcellular location">
    <subcellularLocation>
        <location evidence="1">Cell inner membrane</location>
        <topology evidence="1">Multi-pass membrane protein</topology>
    </subcellularLocation>
    <subcellularLocation>
        <location evidence="9">Cell membrane</location>
        <topology evidence="9">Multi-pass membrane protein</topology>
    </subcellularLocation>
</comment>
<keyword evidence="6 9" id="KW-0812">Transmembrane</keyword>
<gene>
    <name evidence="11" type="ORF">MUN82_15890</name>
</gene>
<dbReference type="GO" id="GO:0140359">
    <property type="term" value="F:ABC-type transporter activity"/>
    <property type="evidence" value="ECO:0007669"/>
    <property type="project" value="InterPro"/>
</dbReference>